<dbReference type="Proteomes" id="UP000093861">
    <property type="component" value="Unassembled WGS sequence"/>
</dbReference>
<dbReference type="AlphaFoldDB" id="A0A1A2SG14"/>
<evidence type="ECO:0000313" key="2">
    <source>
        <dbReference type="Proteomes" id="UP000093861"/>
    </source>
</evidence>
<dbReference type="SUPFAM" id="SSF52467">
    <property type="entry name" value="DHS-like NAD/FAD-binding domain"/>
    <property type="match status" value="1"/>
</dbReference>
<protein>
    <recommendedName>
        <fullName evidence="3">SIR2-like domain-containing protein</fullName>
    </recommendedName>
</protein>
<name>A0A1A2SG14_9MYCO</name>
<evidence type="ECO:0000313" key="1">
    <source>
        <dbReference type="EMBL" id="OBH63071.1"/>
    </source>
</evidence>
<evidence type="ECO:0008006" key="3">
    <source>
        <dbReference type="Google" id="ProtNLM"/>
    </source>
</evidence>
<sequence length="1147" mass="127203">MEAQQKGELVLFVGAGASIGAPSNLPSFWRLAETIRDESELGPIIGSLEGQALDEVLDKVDQDYDVDVHLRAAKLLSPAASAPNELHRAIADLASSTCVRIVTTNYDRHLSSALGNSVSEYIAPALPVGNEFEGVVYLHGSLPLLGENSTPRKLIITARDFGSAYLTAAWAARFLERMFATYPVLFIGYSHDDVIMKYLARGLGPQAKRRYILTDKPESNDWNQLNITPIGYSPADGHRALYDAVGKWASRSRSGLLDRQRQIKDIVQSVRAQDLSAEQRSYLEATVTDEKAVEFFCDQAQGQDWLDWIAVRSEFRQLFDKKAASTAISWRLAAWFARTYVTAEASDSALAVCRAAGGHLGTELWEAVARQLSRLSRGQELPETMLSWIVLLIRDAPENEPYLQVLLSKSALPADSSAAVALFAYLTEPQLRVTPYLLGGSHFEVRFRGDDHWLRQAWDDLFKPFFPAVAFDLLAVVDQQLRRAQRDVALANGPNAGTELALVRGPIASIGEWDDHGSLALLVDFARDGIESVLDTESSRAESQLAAWADSDVPLLRRLALHGWRYRSDVGVTRKIEWLTTLPWMLEYSYEAEVGPLIAQACDAEVEAVEGFIAKLVAGADDGEYSARRAFRFLHALREHISLQPIADQAIAALLDRHQDLRRFAERASEPRARQPLAPTPEELQDLVRTDPVSALRAVQAQAEQEPQIRRFTWRESALQLTGIVRSEPALGLALLDAVGGVEEHLRSAVIGAVALAWSQCSVDGPTAERFVSALLRLELKGAVDDVALMLMPASNSDVPHTDWSLVDNCQQLAEKCWSVIEATSVEPESEDWMFTAVNDPAGRLATFWIRIFENQTETASAGDGLPPNLAAQFGTMLWAGDSRSAAVQVIFGRVIDTLHRLDPNWCAQHVLPLFSWNLPNRANRAWTGLLSGGTVTDRLLNAGMLDLILTTAGHYRDLQKRYWDSLFGLCAGIALRSDIDPGVWVSRFVRICDLDARVLWMNRISSELAAMPADEVEQQWNRWIKKFWSNRLVSVPRRMSVDEASAIAGWVVYLTDSASEGVELALQHPAGFSEPTLFAHRLSEEQIRRAPNDFARLVSHLLLNTTSSFYGYDLPELFEQFRDAGVTADLLTQLKERALHLGIVLG</sequence>
<dbReference type="Gene3D" id="3.40.50.1220">
    <property type="entry name" value="TPP-binding domain"/>
    <property type="match status" value="1"/>
</dbReference>
<dbReference type="InterPro" id="IPR029035">
    <property type="entry name" value="DHS-like_NAD/FAD-binding_dom"/>
</dbReference>
<organism evidence="1 2">
    <name type="scientific">Mycobacterium colombiense</name>
    <dbReference type="NCBI Taxonomy" id="339268"/>
    <lineage>
        <taxon>Bacteria</taxon>
        <taxon>Bacillati</taxon>
        <taxon>Actinomycetota</taxon>
        <taxon>Actinomycetes</taxon>
        <taxon>Mycobacteriales</taxon>
        <taxon>Mycobacteriaceae</taxon>
        <taxon>Mycobacterium</taxon>
        <taxon>Mycobacterium avium complex (MAC)</taxon>
    </lineage>
</organism>
<reference evidence="1 2" key="1">
    <citation type="submission" date="2016-06" db="EMBL/GenBank/DDBJ databases">
        <authorList>
            <person name="Kjaerup R.B."/>
            <person name="Dalgaard T.S."/>
            <person name="Juul-Madsen H.R."/>
        </authorList>
    </citation>
    <scope>NUCLEOTIDE SEQUENCE [LARGE SCALE GENOMIC DNA]</scope>
    <source>
        <strain evidence="1 2">E2464</strain>
    </source>
</reference>
<dbReference type="EMBL" id="LZJS01000057">
    <property type="protein sequence ID" value="OBH63071.1"/>
    <property type="molecule type" value="Genomic_DNA"/>
</dbReference>
<comment type="caution">
    <text evidence="1">The sequence shown here is derived from an EMBL/GenBank/DDBJ whole genome shotgun (WGS) entry which is preliminary data.</text>
</comment>
<proteinExistence type="predicted"/>
<dbReference type="Pfam" id="PF13289">
    <property type="entry name" value="SIR2_2"/>
    <property type="match status" value="1"/>
</dbReference>
<gene>
    <name evidence="1" type="ORF">A5685_01430</name>
</gene>
<accession>A0A1A2SG14</accession>